<dbReference type="PROSITE" id="PS51795">
    <property type="entry name" value="ZF_FLZ"/>
    <property type="match status" value="1"/>
</dbReference>
<evidence type="ECO:0000256" key="3">
    <source>
        <dbReference type="PROSITE-ProRule" id="PRU01131"/>
    </source>
</evidence>
<dbReference type="OrthoDB" id="1916924at2759"/>
<keyword evidence="7" id="KW-1185">Reference proteome</keyword>
<organism evidence="6 7">
    <name type="scientific">Thalictrum thalictroides</name>
    <name type="common">Rue-anemone</name>
    <name type="synonym">Anemone thalictroides</name>
    <dbReference type="NCBI Taxonomy" id="46969"/>
    <lineage>
        <taxon>Eukaryota</taxon>
        <taxon>Viridiplantae</taxon>
        <taxon>Streptophyta</taxon>
        <taxon>Embryophyta</taxon>
        <taxon>Tracheophyta</taxon>
        <taxon>Spermatophyta</taxon>
        <taxon>Magnoliopsida</taxon>
        <taxon>Ranunculales</taxon>
        <taxon>Ranunculaceae</taxon>
        <taxon>Thalictroideae</taxon>
        <taxon>Thalictrum</taxon>
    </lineage>
</organism>
<feature type="compositionally biased region" description="Low complexity" evidence="4">
    <location>
        <begin position="54"/>
        <end position="73"/>
    </location>
</feature>
<keyword evidence="2" id="KW-0479">Metal-binding</keyword>
<evidence type="ECO:0000256" key="2">
    <source>
        <dbReference type="ARBA" id="ARBA00022723"/>
    </source>
</evidence>
<dbReference type="InterPro" id="IPR044533">
    <property type="entry name" value="FLZ1/2/3"/>
</dbReference>
<dbReference type="Pfam" id="PF04570">
    <property type="entry name" value="zf-FLZ"/>
    <property type="match status" value="1"/>
</dbReference>
<feature type="zinc finger region" description="FLZ-type" evidence="3">
    <location>
        <begin position="87"/>
        <end position="131"/>
    </location>
</feature>
<accession>A0A7J6VVZ7</accession>
<name>A0A7J6VVZ7_THATH</name>
<dbReference type="GO" id="GO:0016301">
    <property type="term" value="F:kinase activity"/>
    <property type="evidence" value="ECO:0007669"/>
    <property type="project" value="UniProtKB-KW"/>
</dbReference>
<feature type="region of interest" description="Disordered" evidence="4">
    <location>
        <begin position="143"/>
        <end position="170"/>
    </location>
</feature>
<proteinExistence type="inferred from homology"/>
<sequence length="170" mass="18979">MRRPCFVEGGGDVGLACIANTTTEVGYSGGTTTNNSPFFSRSRKSSSYRSLSSLSSSSSSSSSNSNTSSPRSTRFYESRCKEPQLPHFLETCFLCKKSIGDNKDIFMYRGDTPFCSEECREEQMEIDELKEKNWKFSSSIKSYRNDKQTTKSTSNKSQNYQTRTSTVAAA</sequence>
<keyword evidence="6" id="KW-0418">Kinase</keyword>
<dbReference type="GO" id="GO:0046872">
    <property type="term" value="F:metal ion binding"/>
    <property type="evidence" value="ECO:0007669"/>
    <property type="project" value="UniProtKB-KW"/>
</dbReference>
<dbReference type="Proteomes" id="UP000554482">
    <property type="component" value="Unassembled WGS sequence"/>
</dbReference>
<comment type="similarity">
    <text evidence="1">Belongs to the FLZ family.</text>
</comment>
<keyword evidence="6" id="KW-0808">Transferase</keyword>
<dbReference type="PANTHER" id="PTHR46057:SF9">
    <property type="entry name" value="FCS-LIKE ZINC FINGER 1"/>
    <property type="match status" value="1"/>
</dbReference>
<reference evidence="6 7" key="1">
    <citation type="submission" date="2020-06" db="EMBL/GenBank/DDBJ databases">
        <title>Transcriptomic and genomic resources for Thalictrum thalictroides and T. hernandezii: Facilitating candidate gene discovery in an emerging model plant lineage.</title>
        <authorList>
            <person name="Arias T."/>
            <person name="Riano-Pachon D.M."/>
            <person name="Di Stilio V.S."/>
        </authorList>
    </citation>
    <scope>NUCLEOTIDE SEQUENCE [LARGE SCALE GENOMIC DNA]</scope>
    <source>
        <strain evidence="7">cv. WT478/WT964</strain>
        <tissue evidence="6">Leaves</tissue>
    </source>
</reference>
<evidence type="ECO:0000313" key="7">
    <source>
        <dbReference type="Proteomes" id="UP000554482"/>
    </source>
</evidence>
<feature type="region of interest" description="Disordered" evidence="4">
    <location>
        <begin position="54"/>
        <end position="76"/>
    </location>
</feature>
<feature type="domain" description="FLZ-type" evidence="5">
    <location>
        <begin position="87"/>
        <end position="131"/>
    </location>
</feature>
<dbReference type="PANTHER" id="PTHR46057">
    <property type="entry name" value="FCS-LIKE ZINC FINGER 1-RELATED"/>
    <property type="match status" value="1"/>
</dbReference>
<evidence type="ECO:0000256" key="1">
    <source>
        <dbReference type="ARBA" id="ARBA00009374"/>
    </source>
</evidence>
<dbReference type="AlphaFoldDB" id="A0A7J6VVZ7"/>
<evidence type="ECO:0000313" key="6">
    <source>
        <dbReference type="EMBL" id="KAF5189033.1"/>
    </source>
</evidence>
<dbReference type="EMBL" id="JABWDY010026045">
    <property type="protein sequence ID" value="KAF5189033.1"/>
    <property type="molecule type" value="Genomic_DNA"/>
</dbReference>
<feature type="compositionally biased region" description="Polar residues" evidence="4">
    <location>
        <begin position="150"/>
        <end position="170"/>
    </location>
</feature>
<protein>
    <submittedName>
        <fullName evidence="6">Sensor histidine kinase rese</fullName>
    </submittedName>
</protein>
<evidence type="ECO:0000259" key="5">
    <source>
        <dbReference type="PROSITE" id="PS51795"/>
    </source>
</evidence>
<comment type="caution">
    <text evidence="6">The sequence shown here is derived from an EMBL/GenBank/DDBJ whole genome shotgun (WGS) entry which is preliminary data.</text>
</comment>
<gene>
    <name evidence="6" type="ORF">FRX31_021380</name>
</gene>
<dbReference type="InterPro" id="IPR007650">
    <property type="entry name" value="Zf-FLZ_dom"/>
</dbReference>
<evidence type="ECO:0000256" key="4">
    <source>
        <dbReference type="SAM" id="MobiDB-lite"/>
    </source>
</evidence>